<keyword evidence="3" id="KW-1185">Reference proteome</keyword>
<keyword evidence="1" id="KW-0732">Signal</keyword>
<evidence type="ECO:0008006" key="4">
    <source>
        <dbReference type="Google" id="ProtNLM"/>
    </source>
</evidence>
<organism evidence="2 3">
    <name type="scientific">Agrocybe pediades</name>
    <dbReference type="NCBI Taxonomy" id="84607"/>
    <lineage>
        <taxon>Eukaryota</taxon>
        <taxon>Fungi</taxon>
        <taxon>Dikarya</taxon>
        <taxon>Basidiomycota</taxon>
        <taxon>Agaricomycotina</taxon>
        <taxon>Agaricomycetes</taxon>
        <taxon>Agaricomycetidae</taxon>
        <taxon>Agaricales</taxon>
        <taxon>Agaricineae</taxon>
        <taxon>Strophariaceae</taxon>
        <taxon>Agrocybe</taxon>
    </lineage>
</organism>
<evidence type="ECO:0000256" key="1">
    <source>
        <dbReference type="SAM" id="SignalP"/>
    </source>
</evidence>
<dbReference type="Gene3D" id="1.20.1280.50">
    <property type="match status" value="1"/>
</dbReference>
<dbReference type="AlphaFoldDB" id="A0A8H4QL72"/>
<dbReference type="Proteomes" id="UP000521872">
    <property type="component" value="Unassembled WGS sequence"/>
</dbReference>
<comment type="caution">
    <text evidence="2">The sequence shown here is derived from an EMBL/GenBank/DDBJ whole genome shotgun (WGS) entry which is preliminary data.</text>
</comment>
<feature type="chain" id="PRO_5034725677" description="F-box domain-containing protein" evidence="1">
    <location>
        <begin position="18"/>
        <end position="570"/>
    </location>
</feature>
<reference evidence="2 3" key="1">
    <citation type="submission" date="2019-12" db="EMBL/GenBank/DDBJ databases">
        <authorList>
            <person name="Floudas D."/>
            <person name="Bentzer J."/>
            <person name="Ahren D."/>
            <person name="Johansson T."/>
            <person name="Persson P."/>
            <person name="Tunlid A."/>
        </authorList>
    </citation>
    <scope>NUCLEOTIDE SEQUENCE [LARGE SCALE GENOMIC DNA]</scope>
    <source>
        <strain evidence="2 3">CBS 102.39</strain>
    </source>
</reference>
<evidence type="ECO:0000313" key="3">
    <source>
        <dbReference type="Proteomes" id="UP000521872"/>
    </source>
</evidence>
<protein>
    <recommendedName>
        <fullName evidence="4">F-box domain-containing protein</fullName>
    </recommendedName>
</protein>
<dbReference type="SUPFAM" id="SSF81383">
    <property type="entry name" value="F-box domain"/>
    <property type="match status" value="1"/>
</dbReference>
<dbReference type="InterPro" id="IPR036047">
    <property type="entry name" value="F-box-like_dom_sf"/>
</dbReference>
<accession>A0A8H4QL72</accession>
<name>A0A8H4QL72_9AGAR</name>
<gene>
    <name evidence="2" type="ORF">D9613_010893</name>
</gene>
<sequence>MELTPASILLVALPLQGFTLFPQDVPFNGNYNTHLPLTHATTMQPLQGTPPTLTSTPVLYEDLLWRIFMENVEFPEGFNFTKDVSPLITARRCSQVCKQWRRIFLSSPSIWGKMIDLNSLGQKTDEWRQAVLARTGEALLWVYGCMNQINAPFLLCLLQQNWCRVQAISIWKSHYIPLLMHCQGVWDCLKRPANNLERIDFTIPDSGINLPITLFGDHAPVLKVLHFYADTYKFKTTASWIRNLSSVTFHRAFSTEEVLRALKYMPQLVRLTVLDPRREEYHVEKIAINLPHLEMMDVRGELAYITAILESITPSLDCCFSAMPSYNHSGFDNAVERERYECAITKHIQSYFSHHRPTVLHIRLLDTDGIIFEDGGPADGRRFCIPIPVCPVESSSILKTLVEIGGLSDVKELKVGLWDHFGQHESFERHIATRLSALGIFSSVTTLATSDRFLEHILEDDFFVSQFLSNLMVLKIYSRPVTEQRQTLTLDPAGYHLFVRNRRTRGRPISVLEIHFRSLYDVFYLEEHTGLIVRAFHLSQLLEEYRCGDRQAERLCFGAMERRRLLLLQR</sequence>
<dbReference type="EMBL" id="JAACJL010000046">
    <property type="protein sequence ID" value="KAF4612968.1"/>
    <property type="molecule type" value="Genomic_DNA"/>
</dbReference>
<proteinExistence type="predicted"/>
<feature type="signal peptide" evidence="1">
    <location>
        <begin position="1"/>
        <end position="17"/>
    </location>
</feature>
<evidence type="ECO:0000313" key="2">
    <source>
        <dbReference type="EMBL" id="KAF4612968.1"/>
    </source>
</evidence>